<dbReference type="Gene3D" id="6.10.340.10">
    <property type="match status" value="1"/>
</dbReference>
<evidence type="ECO:0000259" key="12">
    <source>
        <dbReference type="PROSITE" id="PS50192"/>
    </source>
</evidence>
<dbReference type="CDD" id="cd06225">
    <property type="entry name" value="HAMP"/>
    <property type="match status" value="1"/>
</dbReference>
<feature type="transmembrane region" description="Helical" evidence="10">
    <location>
        <begin position="191"/>
        <end position="213"/>
    </location>
</feature>
<dbReference type="KEGG" id="brq:CIT40_04890"/>
<dbReference type="Pfam" id="PF00015">
    <property type="entry name" value="MCPsignal"/>
    <property type="match status" value="1"/>
</dbReference>
<accession>A0A2U8PNV2</accession>
<feature type="domain" description="T-SNARE coiled-coil homology" evidence="12">
    <location>
        <begin position="457"/>
        <end position="519"/>
    </location>
</feature>
<dbReference type="PANTHER" id="PTHR32089">
    <property type="entry name" value="METHYL-ACCEPTING CHEMOTAXIS PROTEIN MCPB"/>
    <property type="match status" value="1"/>
</dbReference>
<keyword evidence="15" id="KW-1185">Reference proteome</keyword>
<name>A0A2U8PNV2_9BRAD</name>
<evidence type="ECO:0000256" key="6">
    <source>
        <dbReference type="ARBA" id="ARBA00023136"/>
    </source>
</evidence>
<dbReference type="SUPFAM" id="SSF58104">
    <property type="entry name" value="Methyl-accepting chemotaxis protein (MCP) signaling domain"/>
    <property type="match status" value="1"/>
</dbReference>
<dbReference type="SMART" id="SM00283">
    <property type="entry name" value="MA"/>
    <property type="match status" value="1"/>
</dbReference>
<reference evidence="14 15" key="2">
    <citation type="journal article" date="2019" name="Int. J. Syst. Evol. Microbiol.">
        <title>Description and complete genome sequence of Bradyrhizobium amphicarpaeae sp. nov., harbouring photosystem and nitrogen-fixation genes.</title>
        <authorList>
            <person name="Bromfield E.S.P."/>
            <person name="Cloutier S."/>
            <person name="Nguyen H.D.T."/>
        </authorList>
    </citation>
    <scope>NUCLEOTIDE SEQUENCE [LARGE SCALE GENOMIC DNA]</scope>
    <source>
        <strain evidence="14 15">39S1MB</strain>
    </source>
</reference>
<dbReference type="SMART" id="SM01049">
    <property type="entry name" value="Cache_2"/>
    <property type="match status" value="1"/>
</dbReference>
<dbReference type="GO" id="GO:0007165">
    <property type="term" value="P:signal transduction"/>
    <property type="evidence" value="ECO:0007669"/>
    <property type="project" value="UniProtKB-KW"/>
</dbReference>
<dbReference type="Pfam" id="PF00672">
    <property type="entry name" value="HAMP"/>
    <property type="match status" value="1"/>
</dbReference>
<evidence type="ECO:0000256" key="4">
    <source>
        <dbReference type="ARBA" id="ARBA00022692"/>
    </source>
</evidence>
<evidence type="ECO:0000256" key="3">
    <source>
        <dbReference type="ARBA" id="ARBA00022519"/>
    </source>
</evidence>
<dbReference type="PROSITE" id="PS50111">
    <property type="entry name" value="CHEMOTAXIS_TRANSDUC_2"/>
    <property type="match status" value="1"/>
</dbReference>
<evidence type="ECO:0000256" key="7">
    <source>
        <dbReference type="ARBA" id="ARBA00023224"/>
    </source>
</evidence>
<sequence length="561" mass="59309">MLNQISIRTKLFSAVIAMAVAICCVTGIALWSMYQRMYQDRVNLLKAMVEAGYSLAEKFEASAAAGQMTRDEAQARFKDALLKIRYSGDEYLFAHTYDQVGFAHPSPKLMGKDVSGIKDAKGVPVIPAMIDIVNKKNEGTYAYDWPLRQDDPATAVKLSYVKGFAPWKIFIGTGVFVNDIWTDFMTMFWKIVGIIALLALPAIGLVGLVGLAVSRSIRGVSAAMQALADGDLSIDLPEAKRVDEVGQMARATIYFRDRMAESEKLRVEQERLRADTAAQRKQDVYRLADDFEHAVGAIIEAVSNAAGNLENSAGSLTSTADRSQDLAQAVTSASGEASSNVQSVAAATEELSSSITEISRQVQTSARMAGEAVAQAQKTNERVNELARAASSIGDIVALINGIAAQTNLLALNATIEAARAGDAGRGFAVVASEVKLLAEQTAKATGEIGEQVSGMQAATGESVAAIKEIGDTIGGLSEIASAIAAAVEEQGTATQEISRNVQQAAHGTQQVSAGIADVQREASETGIASTQVLSAARSLAADSTSLKQRVTSFLTSVRAA</sequence>
<proteinExistence type="inferred from homology"/>
<comment type="similarity">
    <text evidence="8">Belongs to the methyl-accepting chemotaxis (MCP) protein family.</text>
</comment>
<dbReference type="PROSITE" id="PS50192">
    <property type="entry name" value="T_SNARE"/>
    <property type="match status" value="1"/>
</dbReference>
<keyword evidence="3" id="KW-0997">Cell inner membrane</keyword>
<dbReference type="Gene3D" id="1.10.287.950">
    <property type="entry name" value="Methyl-accepting chemotaxis protein"/>
    <property type="match status" value="1"/>
</dbReference>
<keyword evidence="6 10" id="KW-0472">Membrane</keyword>
<dbReference type="SMART" id="SM00304">
    <property type="entry name" value="HAMP"/>
    <property type="match status" value="1"/>
</dbReference>
<evidence type="ECO:0000256" key="8">
    <source>
        <dbReference type="ARBA" id="ARBA00029447"/>
    </source>
</evidence>
<dbReference type="InterPro" id="IPR003660">
    <property type="entry name" value="HAMP_dom"/>
</dbReference>
<dbReference type="Proteomes" id="UP000215884">
    <property type="component" value="Chromosome"/>
</dbReference>
<keyword evidence="4 10" id="KW-0812">Transmembrane</keyword>
<dbReference type="Pfam" id="PF17200">
    <property type="entry name" value="sCache_2"/>
    <property type="match status" value="1"/>
</dbReference>
<dbReference type="OrthoDB" id="8482111at2"/>
<organism evidence="14 15">
    <name type="scientific">Bradyrhizobium amphicarpaeae</name>
    <dbReference type="NCBI Taxonomy" id="1404768"/>
    <lineage>
        <taxon>Bacteria</taxon>
        <taxon>Pseudomonadati</taxon>
        <taxon>Pseudomonadota</taxon>
        <taxon>Alphaproteobacteria</taxon>
        <taxon>Hyphomicrobiales</taxon>
        <taxon>Nitrobacteraceae</taxon>
        <taxon>Bradyrhizobium</taxon>
    </lineage>
</organism>
<evidence type="ECO:0000256" key="5">
    <source>
        <dbReference type="ARBA" id="ARBA00022989"/>
    </source>
</evidence>
<keyword evidence="5 10" id="KW-1133">Transmembrane helix</keyword>
<dbReference type="EMBL" id="CP029426">
    <property type="protein sequence ID" value="AWL99423.1"/>
    <property type="molecule type" value="Genomic_DNA"/>
</dbReference>
<dbReference type="InterPro" id="IPR004089">
    <property type="entry name" value="MCPsignal_dom"/>
</dbReference>
<keyword evidence="2" id="KW-1003">Cell membrane</keyword>
<keyword evidence="7 9" id="KW-0807">Transducer</keyword>
<dbReference type="RefSeq" id="WP_094895135.1">
    <property type="nucleotide sequence ID" value="NZ_CP029426.2"/>
</dbReference>
<evidence type="ECO:0000256" key="9">
    <source>
        <dbReference type="PROSITE-ProRule" id="PRU00284"/>
    </source>
</evidence>
<dbReference type="InterPro" id="IPR000727">
    <property type="entry name" value="T_SNARE_dom"/>
</dbReference>
<feature type="domain" description="Methyl-accepting transducer" evidence="11">
    <location>
        <begin position="298"/>
        <end position="527"/>
    </location>
</feature>
<dbReference type="GO" id="GO:0005886">
    <property type="term" value="C:plasma membrane"/>
    <property type="evidence" value="ECO:0007669"/>
    <property type="project" value="UniProtKB-SubCell"/>
</dbReference>
<dbReference type="SUPFAM" id="SSF158472">
    <property type="entry name" value="HAMP domain-like"/>
    <property type="match status" value="1"/>
</dbReference>
<gene>
    <name evidence="14" type="ORF">CIT40_04890</name>
</gene>
<dbReference type="InterPro" id="IPR033480">
    <property type="entry name" value="sCache_2"/>
</dbReference>
<dbReference type="PANTHER" id="PTHR32089:SF112">
    <property type="entry name" value="LYSOZYME-LIKE PROTEIN-RELATED"/>
    <property type="match status" value="1"/>
</dbReference>
<evidence type="ECO:0000256" key="2">
    <source>
        <dbReference type="ARBA" id="ARBA00022475"/>
    </source>
</evidence>
<reference evidence="14 15" key="1">
    <citation type="journal article" date="2017" name="Syst. Appl. Microbiol.">
        <title>Soybeans inoculated with root zone soils of Canadian native legumes harbour diverse and novel Bradyrhizobium spp. that possess agricultural potential.</title>
        <authorList>
            <person name="Bromfield E.S.P."/>
            <person name="Cloutier S."/>
            <person name="Tambong J.T."/>
            <person name="Tran Thi T.V."/>
        </authorList>
    </citation>
    <scope>NUCLEOTIDE SEQUENCE [LARGE SCALE GENOMIC DNA]</scope>
    <source>
        <strain evidence="14 15">39S1MB</strain>
    </source>
</reference>
<evidence type="ECO:0000256" key="10">
    <source>
        <dbReference type="SAM" id="Phobius"/>
    </source>
</evidence>
<evidence type="ECO:0000313" key="15">
    <source>
        <dbReference type="Proteomes" id="UP000215884"/>
    </source>
</evidence>
<protein>
    <submittedName>
        <fullName evidence="14">HAMP domain-containing protein</fullName>
    </submittedName>
</protein>
<evidence type="ECO:0000259" key="11">
    <source>
        <dbReference type="PROSITE" id="PS50111"/>
    </source>
</evidence>
<dbReference type="PROSITE" id="PS50885">
    <property type="entry name" value="HAMP"/>
    <property type="match status" value="1"/>
</dbReference>
<feature type="domain" description="HAMP" evidence="13">
    <location>
        <begin position="211"/>
        <end position="264"/>
    </location>
</feature>
<comment type="subcellular location">
    <subcellularLocation>
        <location evidence="1">Cell inner membrane</location>
        <topology evidence="1">Multi-pass membrane protein</topology>
    </subcellularLocation>
</comment>
<dbReference type="AlphaFoldDB" id="A0A2U8PNV2"/>
<evidence type="ECO:0000256" key="1">
    <source>
        <dbReference type="ARBA" id="ARBA00004429"/>
    </source>
</evidence>
<feature type="transmembrane region" description="Helical" evidence="10">
    <location>
        <begin position="12"/>
        <end position="34"/>
    </location>
</feature>
<evidence type="ECO:0000259" key="13">
    <source>
        <dbReference type="PROSITE" id="PS50885"/>
    </source>
</evidence>
<dbReference type="Gene3D" id="3.30.450.20">
    <property type="entry name" value="PAS domain"/>
    <property type="match status" value="1"/>
</dbReference>
<evidence type="ECO:0000313" key="14">
    <source>
        <dbReference type="EMBL" id="AWL99423.1"/>
    </source>
</evidence>